<keyword evidence="1" id="KW-0472">Membrane</keyword>
<gene>
    <name evidence="3" type="ORF">CL6EHI_088500</name>
</gene>
<evidence type="ECO:0000313" key="4">
    <source>
        <dbReference type="Proteomes" id="UP000078387"/>
    </source>
</evidence>
<dbReference type="VEuPathDB" id="AmoebaDB:EHI5A_085390"/>
<evidence type="ECO:0000313" key="3">
    <source>
        <dbReference type="EMBL" id="GAT98592.1"/>
    </source>
</evidence>
<dbReference type="AlphaFoldDB" id="A0A5K1V9C0"/>
<keyword evidence="2" id="KW-0732">Signal</keyword>
<reference evidence="3 4" key="1">
    <citation type="submission" date="2016-05" db="EMBL/GenBank/DDBJ databases">
        <title>First whole genome sequencing of Entamoeba histolytica HM1:IMSS-clone-6.</title>
        <authorList>
            <person name="Mukherjee Avik.K."/>
            <person name="Izumyama S."/>
            <person name="Nakada-Tsukui K."/>
            <person name="Nozaki T."/>
        </authorList>
    </citation>
    <scope>NUCLEOTIDE SEQUENCE [LARGE SCALE GENOMIC DNA]</scope>
    <source>
        <strain evidence="3 4">HM1:IMSS clone 6</strain>
    </source>
</reference>
<protein>
    <submittedName>
        <fullName evidence="3">Uncharacterized protein</fullName>
    </submittedName>
</protein>
<proteinExistence type="predicted"/>
<dbReference type="VEuPathDB" id="AmoebaDB:EHI_088500"/>
<accession>A0A5K1V9C0</accession>
<feature type="signal peptide" evidence="2">
    <location>
        <begin position="1"/>
        <end position="18"/>
    </location>
</feature>
<dbReference type="EMBL" id="BDEQ01000001">
    <property type="protein sequence ID" value="GAT98592.1"/>
    <property type="molecule type" value="Genomic_DNA"/>
</dbReference>
<sequence>MKYPYFFLLISFVCVVRGIKIYSLPPNTHVKATQEYNSTTLYIINTQELLPNSMYEITLQLLGNTQIPFFISLFELNSSQTVYNETTLRFITDKNSCVIYGEKEECQSVNCYVKIFIPNNNLSEINYFVFLKRGKWGLLGNTPTIIFLGILCIIIAAVITYWIVLGIEKNQLKHKLF</sequence>
<dbReference type="Proteomes" id="UP000078387">
    <property type="component" value="Unassembled WGS sequence"/>
</dbReference>
<organism evidence="3 4">
    <name type="scientific">Entamoeba histolytica</name>
    <dbReference type="NCBI Taxonomy" id="5759"/>
    <lineage>
        <taxon>Eukaryota</taxon>
        <taxon>Amoebozoa</taxon>
        <taxon>Evosea</taxon>
        <taxon>Archamoebae</taxon>
        <taxon>Mastigamoebida</taxon>
        <taxon>Entamoebidae</taxon>
        <taxon>Entamoeba</taxon>
    </lineage>
</organism>
<keyword evidence="1" id="KW-1133">Transmembrane helix</keyword>
<feature type="transmembrane region" description="Helical" evidence="1">
    <location>
        <begin position="145"/>
        <end position="167"/>
    </location>
</feature>
<dbReference type="VEuPathDB" id="AmoebaDB:EHI7A_053350"/>
<feature type="chain" id="PRO_5023814736" evidence="2">
    <location>
        <begin position="19"/>
        <end position="177"/>
    </location>
</feature>
<evidence type="ECO:0000256" key="1">
    <source>
        <dbReference type="SAM" id="Phobius"/>
    </source>
</evidence>
<dbReference type="VEuPathDB" id="AmoebaDB:EHI8A_052890"/>
<evidence type="ECO:0000256" key="2">
    <source>
        <dbReference type="SAM" id="SignalP"/>
    </source>
</evidence>
<dbReference type="OMA" id="NCYVRIF"/>
<name>A0A5K1V9C0_ENTHI</name>
<comment type="caution">
    <text evidence="3">The sequence shown here is derived from an EMBL/GenBank/DDBJ whole genome shotgun (WGS) entry which is preliminary data.</text>
</comment>
<keyword evidence="1" id="KW-0812">Transmembrane</keyword>
<dbReference type="VEuPathDB" id="AmoebaDB:KM1_097810"/>